<reference evidence="9 10" key="1">
    <citation type="submission" date="2019-08" db="EMBL/GenBank/DDBJ databases">
        <title>In-depth cultivation of the pig gut microbiome towards novel bacterial diversity and tailored functional studies.</title>
        <authorList>
            <person name="Wylensek D."/>
            <person name="Hitch T.C.A."/>
            <person name="Clavel T."/>
        </authorList>
    </citation>
    <scope>NUCLEOTIDE SEQUENCE [LARGE SCALE GENOMIC DNA]</scope>
    <source>
        <strain evidence="9 10">Med78-601-WT-4W-RMD-3</strain>
    </source>
</reference>
<dbReference type="InterPro" id="IPR000209">
    <property type="entry name" value="Peptidase_S8/S53_dom"/>
</dbReference>
<protein>
    <submittedName>
        <fullName evidence="9">S8 family peptidase</fullName>
    </submittedName>
</protein>
<comment type="caution">
    <text evidence="9">The sequence shown here is derived from an EMBL/GenBank/DDBJ whole genome shotgun (WGS) entry which is preliminary data.</text>
</comment>
<feature type="compositionally biased region" description="Polar residues" evidence="7">
    <location>
        <begin position="282"/>
        <end position="296"/>
    </location>
</feature>
<keyword evidence="3 6" id="KW-0378">Hydrolase</keyword>
<dbReference type="Gene3D" id="3.40.50.200">
    <property type="entry name" value="Peptidase S8/S53 domain"/>
    <property type="match status" value="1"/>
</dbReference>
<dbReference type="Pfam" id="PF00082">
    <property type="entry name" value="Peptidase_S8"/>
    <property type="match status" value="1"/>
</dbReference>
<feature type="active site" description="Charge relay system" evidence="5 6">
    <location>
        <position position="332"/>
    </location>
</feature>
<dbReference type="PROSITE" id="PS51892">
    <property type="entry name" value="SUBTILASE"/>
    <property type="match status" value="1"/>
</dbReference>
<keyword evidence="4 6" id="KW-0720">Serine protease</keyword>
<dbReference type="PANTHER" id="PTHR43806:SF11">
    <property type="entry name" value="CEREVISIN-RELATED"/>
    <property type="match status" value="1"/>
</dbReference>
<dbReference type="InterPro" id="IPR023828">
    <property type="entry name" value="Peptidase_S8_Ser-AS"/>
</dbReference>
<proteinExistence type="inferred from homology"/>
<name>A0A844FF74_9FIRM</name>
<dbReference type="PRINTS" id="PR00723">
    <property type="entry name" value="SUBTILISIN"/>
</dbReference>
<dbReference type="InterPro" id="IPR050131">
    <property type="entry name" value="Peptidase_S8_subtilisin-like"/>
</dbReference>
<evidence type="ECO:0000256" key="4">
    <source>
        <dbReference type="ARBA" id="ARBA00022825"/>
    </source>
</evidence>
<dbReference type="CDD" id="cd07487">
    <property type="entry name" value="Peptidases_S8_1"/>
    <property type="match status" value="1"/>
</dbReference>
<evidence type="ECO:0000256" key="2">
    <source>
        <dbReference type="ARBA" id="ARBA00022670"/>
    </source>
</evidence>
<dbReference type="InterPro" id="IPR022398">
    <property type="entry name" value="Peptidase_S8_His-AS"/>
</dbReference>
<dbReference type="AlphaFoldDB" id="A0A844FF74"/>
<gene>
    <name evidence="9" type="ORF">FYJ27_02795</name>
</gene>
<feature type="active site" description="Charge relay system" evidence="5 6">
    <location>
        <position position="152"/>
    </location>
</feature>
<keyword evidence="2 6" id="KW-0645">Protease</keyword>
<evidence type="ECO:0000259" key="8">
    <source>
        <dbReference type="Pfam" id="PF00082"/>
    </source>
</evidence>
<feature type="region of interest" description="Disordered" evidence="7">
    <location>
        <begin position="278"/>
        <end position="305"/>
    </location>
</feature>
<evidence type="ECO:0000256" key="1">
    <source>
        <dbReference type="ARBA" id="ARBA00011073"/>
    </source>
</evidence>
<dbReference type="PROSITE" id="PS00138">
    <property type="entry name" value="SUBTILASE_SER"/>
    <property type="match status" value="1"/>
</dbReference>
<dbReference type="Proteomes" id="UP000462760">
    <property type="component" value="Unassembled WGS sequence"/>
</dbReference>
<feature type="domain" description="Peptidase S8/S53" evidence="8">
    <location>
        <begin position="108"/>
        <end position="370"/>
    </location>
</feature>
<feature type="active site" description="Charge relay system" evidence="5 6">
    <location>
        <position position="117"/>
    </location>
</feature>
<dbReference type="RefSeq" id="WP_154482838.1">
    <property type="nucleotide sequence ID" value="NZ_VULR01000003.1"/>
</dbReference>
<dbReference type="PROSITE" id="PS00137">
    <property type="entry name" value="SUBTILASE_HIS"/>
    <property type="match status" value="1"/>
</dbReference>
<organism evidence="9 10">
    <name type="scientific">Anaerosalibacter bizertensis</name>
    <dbReference type="NCBI Taxonomy" id="932217"/>
    <lineage>
        <taxon>Bacteria</taxon>
        <taxon>Bacillati</taxon>
        <taxon>Bacillota</taxon>
        <taxon>Tissierellia</taxon>
        <taxon>Tissierellales</taxon>
        <taxon>Sporanaerobacteraceae</taxon>
        <taxon>Anaerosalibacter</taxon>
    </lineage>
</organism>
<dbReference type="EMBL" id="VULR01000003">
    <property type="protein sequence ID" value="MSS42663.1"/>
    <property type="molecule type" value="Genomic_DNA"/>
</dbReference>
<dbReference type="InterPro" id="IPR036852">
    <property type="entry name" value="Peptidase_S8/S53_dom_sf"/>
</dbReference>
<comment type="similarity">
    <text evidence="1 6">Belongs to the peptidase S8 family.</text>
</comment>
<evidence type="ECO:0000256" key="7">
    <source>
        <dbReference type="SAM" id="MobiDB-lite"/>
    </source>
</evidence>
<evidence type="ECO:0000313" key="9">
    <source>
        <dbReference type="EMBL" id="MSS42663.1"/>
    </source>
</evidence>
<dbReference type="OrthoDB" id="9798386at2"/>
<dbReference type="GO" id="GO:0006508">
    <property type="term" value="P:proteolysis"/>
    <property type="evidence" value="ECO:0007669"/>
    <property type="project" value="UniProtKB-KW"/>
</dbReference>
<accession>A0A844FF74</accession>
<evidence type="ECO:0000256" key="6">
    <source>
        <dbReference type="PROSITE-ProRule" id="PRU01240"/>
    </source>
</evidence>
<dbReference type="SUPFAM" id="SSF52743">
    <property type="entry name" value="Subtilisin-like"/>
    <property type="match status" value="1"/>
</dbReference>
<dbReference type="GO" id="GO:0004252">
    <property type="term" value="F:serine-type endopeptidase activity"/>
    <property type="evidence" value="ECO:0007669"/>
    <property type="project" value="UniProtKB-UniRule"/>
</dbReference>
<dbReference type="PANTHER" id="PTHR43806">
    <property type="entry name" value="PEPTIDASE S8"/>
    <property type="match status" value="1"/>
</dbReference>
<dbReference type="InterPro" id="IPR015500">
    <property type="entry name" value="Peptidase_S8_subtilisin-rel"/>
</dbReference>
<evidence type="ECO:0000256" key="5">
    <source>
        <dbReference type="PIRSR" id="PIRSR615500-1"/>
    </source>
</evidence>
<evidence type="ECO:0000313" key="10">
    <source>
        <dbReference type="Proteomes" id="UP000462760"/>
    </source>
</evidence>
<evidence type="ECO:0000256" key="3">
    <source>
        <dbReference type="ARBA" id="ARBA00022801"/>
    </source>
</evidence>
<sequence length="428" mass="45915">MRRIRDSKICPILSAKLSSQSREELPVIVQGKNYSKLNNLIFDMSGEVRSSLPLIGGIACKLSTESIYRLAEDIDIDYISFDSKVFALLDIASASVEANLPHRRGYTGEGVTVAIIDTGTSPHSDLLVPNERIVGFKDFVNNRSSPYDDNGHGTHIAGIIAGSGYSSNGKYTGIAPKANILPIKALDGNGSGNTSDIIKAISWAIETKDQYNTKIINLSLGSPVNNPCSKDPLCKATKEATDNGLVVVVAAGNSGPSKKSILSPGISPNVITVGAVDDKRTPNTSDDTIASFSSRGPTKEGLNKPDIVAPGVNIMSLSNTKQNGYTSLSGTSMATPVISGAIALLLEKESNLSPDEIKRRLARSCIDLKEYKEDQGSGMISLNKLFKDSLEDRNNNLAPNEKPSFSSRNPYIENILTLLFVLFLLKHD</sequence>